<keyword evidence="1" id="KW-0040">ANK repeat</keyword>
<sequence>MKLSQIGRPSLRVVATPAELVGSPTDEAMDSGRETSDDLELRFRHAASYISSLSSDVFSVPDRLRLYGLYKLVTTINGPPPSASSSLAFWDFEGKAKSESWRNLRKELESKASLLDDGQSFDVVSLAAIEYIDRAKQAGWSDPAHSCRHPNDLGSLRERLENCLTPDDSELAGPEHSYSHQSIQPSTSNHKQQKRSGTDEGHQVKDADEEDDLSHSDASSENSHKRQNHTDHFSMVSVSKMLPIDHRLFLKQTSDPFIDEPASRLHDLVLDRDEDGLERYLEEIAQADELSQIINRFHNGYTPFHLACDQGNLRIVKCLLKFGADDLLRDINDELPGIELAQEAGMTHVVEFLANR</sequence>
<dbReference type="InterPro" id="IPR035984">
    <property type="entry name" value="Acyl-CoA-binding_sf"/>
</dbReference>
<feature type="domain" description="ACB" evidence="3">
    <location>
        <begin position="39"/>
        <end position="142"/>
    </location>
</feature>
<organism evidence="4 5">
    <name type="scientific">Austropuccinia psidii MF-1</name>
    <dbReference type="NCBI Taxonomy" id="1389203"/>
    <lineage>
        <taxon>Eukaryota</taxon>
        <taxon>Fungi</taxon>
        <taxon>Dikarya</taxon>
        <taxon>Basidiomycota</taxon>
        <taxon>Pucciniomycotina</taxon>
        <taxon>Pucciniomycetes</taxon>
        <taxon>Pucciniales</taxon>
        <taxon>Sphaerophragmiaceae</taxon>
        <taxon>Austropuccinia</taxon>
    </lineage>
</organism>
<dbReference type="GO" id="GO:0000062">
    <property type="term" value="F:fatty-acyl-CoA binding"/>
    <property type="evidence" value="ECO:0007669"/>
    <property type="project" value="InterPro"/>
</dbReference>
<feature type="compositionally biased region" description="Basic and acidic residues" evidence="2">
    <location>
        <begin position="196"/>
        <end position="206"/>
    </location>
</feature>
<dbReference type="Proteomes" id="UP000765509">
    <property type="component" value="Unassembled WGS sequence"/>
</dbReference>
<dbReference type="Gene3D" id="1.25.40.20">
    <property type="entry name" value="Ankyrin repeat-containing domain"/>
    <property type="match status" value="1"/>
</dbReference>
<dbReference type="AlphaFoldDB" id="A0A9Q3BC96"/>
<name>A0A9Q3BC96_9BASI</name>
<evidence type="ECO:0000313" key="4">
    <source>
        <dbReference type="EMBL" id="MBW0462916.1"/>
    </source>
</evidence>
<evidence type="ECO:0000256" key="2">
    <source>
        <dbReference type="SAM" id="MobiDB-lite"/>
    </source>
</evidence>
<dbReference type="PROSITE" id="PS50297">
    <property type="entry name" value="ANK_REP_REGION"/>
    <property type="match status" value="1"/>
</dbReference>
<dbReference type="SUPFAM" id="SSF47027">
    <property type="entry name" value="Acyl-CoA binding protein"/>
    <property type="match status" value="1"/>
</dbReference>
<dbReference type="Pfam" id="PF00887">
    <property type="entry name" value="ACBP"/>
    <property type="match status" value="1"/>
</dbReference>
<dbReference type="PROSITE" id="PS51228">
    <property type="entry name" value="ACB_2"/>
    <property type="match status" value="1"/>
</dbReference>
<dbReference type="InterPro" id="IPR036770">
    <property type="entry name" value="Ankyrin_rpt-contain_sf"/>
</dbReference>
<comment type="caution">
    <text evidence="4">The sequence shown here is derived from an EMBL/GenBank/DDBJ whole genome shotgun (WGS) entry which is preliminary data.</text>
</comment>
<dbReference type="InterPro" id="IPR014352">
    <property type="entry name" value="FERM/acyl-CoA-bd_prot_sf"/>
</dbReference>
<dbReference type="Gene3D" id="1.20.80.10">
    <property type="match status" value="1"/>
</dbReference>
<dbReference type="InterPro" id="IPR000582">
    <property type="entry name" value="Acyl-CoA-binding_protein"/>
</dbReference>
<keyword evidence="5" id="KW-1185">Reference proteome</keyword>
<feature type="compositionally biased region" description="Polar residues" evidence="2">
    <location>
        <begin position="179"/>
        <end position="190"/>
    </location>
</feature>
<evidence type="ECO:0000313" key="5">
    <source>
        <dbReference type="Proteomes" id="UP000765509"/>
    </source>
</evidence>
<proteinExistence type="predicted"/>
<dbReference type="SMART" id="SM00248">
    <property type="entry name" value="ANK"/>
    <property type="match status" value="1"/>
</dbReference>
<dbReference type="PROSITE" id="PS50088">
    <property type="entry name" value="ANK_REPEAT"/>
    <property type="match status" value="1"/>
</dbReference>
<dbReference type="Pfam" id="PF00023">
    <property type="entry name" value="Ank"/>
    <property type="match status" value="1"/>
</dbReference>
<accession>A0A9Q3BC96</accession>
<gene>
    <name evidence="4" type="ORF">O181_002631</name>
</gene>
<dbReference type="EMBL" id="AVOT02000448">
    <property type="protein sequence ID" value="MBW0462916.1"/>
    <property type="molecule type" value="Genomic_DNA"/>
</dbReference>
<dbReference type="OrthoDB" id="341259at2759"/>
<evidence type="ECO:0000259" key="3">
    <source>
        <dbReference type="PROSITE" id="PS51228"/>
    </source>
</evidence>
<dbReference type="SUPFAM" id="SSF48403">
    <property type="entry name" value="Ankyrin repeat"/>
    <property type="match status" value="1"/>
</dbReference>
<evidence type="ECO:0000256" key="1">
    <source>
        <dbReference type="PROSITE-ProRule" id="PRU00023"/>
    </source>
</evidence>
<reference evidence="4" key="1">
    <citation type="submission" date="2021-03" db="EMBL/GenBank/DDBJ databases">
        <title>Draft genome sequence of rust myrtle Austropuccinia psidii MF-1, a brazilian biotype.</title>
        <authorList>
            <person name="Quecine M.C."/>
            <person name="Pachon D.M.R."/>
            <person name="Bonatelli M.L."/>
            <person name="Correr F.H."/>
            <person name="Franceschini L.M."/>
            <person name="Leite T.F."/>
            <person name="Margarido G.R.A."/>
            <person name="Almeida C.A."/>
            <person name="Ferrarezi J.A."/>
            <person name="Labate C.A."/>
        </authorList>
    </citation>
    <scope>NUCLEOTIDE SEQUENCE</scope>
    <source>
        <strain evidence="4">MF-1</strain>
    </source>
</reference>
<feature type="region of interest" description="Disordered" evidence="2">
    <location>
        <begin position="165"/>
        <end position="229"/>
    </location>
</feature>
<protein>
    <recommendedName>
        <fullName evidence="3">ACB domain-containing protein</fullName>
    </recommendedName>
</protein>
<dbReference type="InterPro" id="IPR002110">
    <property type="entry name" value="Ankyrin_rpt"/>
</dbReference>
<feature type="repeat" description="ANK" evidence="1">
    <location>
        <begin position="299"/>
        <end position="331"/>
    </location>
</feature>